<comment type="subcellular location">
    <subcellularLocation>
        <location evidence="1">Membrane</location>
        <topology evidence="1">Multi-pass membrane protein</topology>
    </subcellularLocation>
</comment>
<dbReference type="GO" id="GO:0005783">
    <property type="term" value="C:endoplasmic reticulum"/>
    <property type="evidence" value="ECO:0007669"/>
    <property type="project" value="TreeGrafter"/>
</dbReference>
<feature type="region of interest" description="Disordered" evidence="5">
    <location>
        <begin position="1"/>
        <end position="96"/>
    </location>
</feature>
<proteinExistence type="predicted"/>
<dbReference type="Pfam" id="PF10176">
    <property type="entry name" value="NEDD4_Bsd2"/>
    <property type="match status" value="1"/>
</dbReference>
<dbReference type="GO" id="GO:0005794">
    <property type="term" value="C:Golgi apparatus"/>
    <property type="evidence" value="ECO:0007669"/>
    <property type="project" value="TreeGrafter"/>
</dbReference>
<dbReference type="AlphaFoldDB" id="A0A0C3CQA8"/>
<dbReference type="STRING" id="686832.A0A0C3CQA8"/>
<dbReference type="GO" id="GO:0031398">
    <property type="term" value="P:positive regulation of protein ubiquitination"/>
    <property type="evidence" value="ECO:0007669"/>
    <property type="project" value="TreeGrafter"/>
</dbReference>
<accession>A0A0C3CQA8</accession>
<reference evidence="7 8" key="1">
    <citation type="submission" date="2014-04" db="EMBL/GenBank/DDBJ databases">
        <authorList>
            <consortium name="DOE Joint Genome Institute"/>
            <person name="Kuo A."/>
            <person name="Gay G."/>
            <person name="Dore J."/>
            <person name="Kohler A."/>
            <person name="Nagy L.G."/>
            <person name="Floudas D."/>
            <person name="Copeland A."/>
            <person name="Barry K.W."/>
            <person name="Cichocki N."/>
            <person name="Veneault-Fourrey C."/>
            <person name="LaButti K."/>
            <person name="Lindquist E.A."/>
            <person name="Lipzen A."/>
            <person name="Lundell T."/>
            <person name="Morin E."/>
            <person name="Murat C."/>
            <person name="Sun H."/>
            <person name="Tunlid A."/>
            <person name="Henrissat B."/>
            <person name="Grigoriev I.V."/>
            <person name="Hibbett D.S."/>
            <person name="Martin F."/>
            <person name="Nordberg H.P."/>
            <person name="Cantor M.N."/>
            <person name="Hua S.X."/>
        </authorList>
    </citation>
    <scope>NUCLEOTIDE SEQUENCE [LARGE SCALE GENOMIC DNA]</scope>
    <source>
        <strain evidence="8">h7</strain>
    </source>
</reference>
<evidence type="ECO:0000256" key="1">
    <source>
        <dbReference type="ARBA" id="ARBA00004141"/>
    </source>
</evidence>
<evidence type="ECO:0000256" key="3">
    <source>
        <dbReference type="ARBA" id="ARBA00022989"/>
    </source>
</evidence>
<dbReference type="PANTHER" id="PTHR13396">
    <property type="entry name" value="NEDD4 FAMILY INTERACTING PROTEIN 1/2"/>
    <property type="match status" value="1"/>
</dbReference>
<keyword evidence="2 6" id="KW-0812">Transmembrane</keyword>
<dbReference type="EMBL" id="KN831771">
    <property type="protein sequence ID" value="KIM46056.1"/>
    <property type="molecule type" value="Genomic_DNA"/>
</dbReference>
<dbReference type="GO" id="GO:0006511">
    <property type="term" value="P:ubiquitin-dependent protein catabolic process"/>
    <property type="evidence" value="ECO:0007669"/>
    <property type="project" value="TreeGrafter"/>
</dbReference>
<feature type="region of interest" description="Disordered" evidence="5">
    <location>
        <begin position="419"/>
        <end position="452"/>
    </location>
</feature>
<evidence type="ECO:0000256" key="2">
    <source>
        <dbReference type="ARBA" id="ARBA00022692"/>
    </source>
</evidence>
<evidence type="ECO:0000256" key="5">
    <source>
        <dbReference type="SAM" id="MobiDB-lite"/>
    </source>
</evidence>
<dbReference type="HOGENOM" id="CLU_016313_1_0_1"/>
<keyword evidence="3 6" id="KW-1133">Transmembrane helix</keyword>
<protein>
    <recommendedName>
        <fullName evidence="9">Metal homeostatis protein bsd2</fullName>
    </recommendedName>
</protein>
<dbReference type="GO" id="GO:0030001">
    <property type="term" value="P:metal ion transport"/>
    <property type="evidence" value="ECO:0007669"/>
    <property type="project" value="InterPro"/>
</dbReference>
<dbReference type="GO" id="GO:0016020">
    <property type="term" value="C:membrane"/>
    <property type="evidence" value="ECO:0007669"/>
    <property type="project" value="UniProtKB-SubCell"/>
</dbReference>
<dbReference type="InterPro" id="IPR019325">
    <property type="entry name" value="NEDD4/Bsd2"/>
</dbReference>
<dbReference type="CDD" id="cd22212">
    <property type="entry name" value="NDFIP-like"/>
    <property type="match status" value="1"/>
</dbReference>
<sequence length="478" mass="52384">MPHHYAPLPNPRQDHQAAQRDREVEMQAAFDYSDDEDDDHNVSESRPLNPTPTSPPQIPQPILHVPGTYNFEAVDYDYPPPGSPPQPSAVALPNEHGNSNGLVPAFNLPQSRGPHRMWFQRAAAAVLPSSVLTKIGLAPQRPSGPIGGGTNNDGVFANVTAKPTPPITVQDGDDTYLVPEDTRQEAPPSYASAQADAVPPYWETTVHAPFAPDSVGDMVIDSLPTGSLFSFCWNLLVSISFQFVGFLLTYLLHTSHAARLGSRAGLGVTLIQYGFALRSRLDATDSTRNEWNEWTSVPNAGPGSGPDSISNTTTPVANVTEGQANIFVADATSEWLSFFLMTVGWFVLLTSLLGFWRVKRWERGILASQRDNSPAPTIRTNPIISNFESTFSLRGMSRVDLFRQGLGFGIARNRENDDAARDAVRAEEGESNAHERSIRETDPMIPLDPSNPERSRAIIQAFANEQRLQRDLREAGLL</sequence>
<evidence type="ECO:0000313" key="7">
    <source>
        <dbReference type="EMBL" id="KIM46056.1"/>
    </source>
</evidence>
<feature type="compositionally biased region" description="Pro residues" evidence="5">
    <location>
        <begin position="49"/>
        <end position="59"/>
    </location>
</feature>
<keyword evidence="8" id="KW-1185">Reference proteome</keyword>
<feature type="region of interest" description="Disordered" evidence="5">
    <location>
        <begin position="140"/>
        <end position="173"/>
    </location>
</feature>
<feature type="compositionally biased region" description="Basic and acidic residues" evidence="5">
    <location>
        <begin position="12"/>
        <end position="25"/>
    </location>
</feature>
<gene>
    <name evidence="7" type="ORF">M413DRAFT_65521</name>
</gene>
<dbReference type="GO" id="GO:0048471">
    <property type="term" value="C:perinuclear region of cytoplasm"/>
    <property type="evidence" value="ECO:0007669"/>
    <property type="project" value="TreeGrafter"/>
</dbReference>
<evidence type="ECO:0000313" key="8">
    <source>
        <dbReference type="Proteomes" id="UP000053424"/>
    </source>
</evidence>
<dbReference type="OrthoDB" id="10003116at2759"/>
<feature type="transmembrane region" description="Helical" evidence="6">
    <location>
        <begin position="335"/>
        <end position="356"/>
    </location>
</feature>
<dbReference type="GO" id="GO:0007034">
    <property type="term" value="P:vacuolar transport"/>
    <property type="evidence" value="ECO:0007669"/>
    <property type="project" value="InterPro"/>
</dbReference>
<reference evidence="8" key="2">
    <citation type="submission" date="2015-01" db="EMBL/GenBank/DDBJ databases">
        <title>Evolutionary Origins and Diversification of the Mycorrhizal Mutualists.</title>
        <authorList>
            <consortium name="DOE Joint Genome Institute"/>
            <consortium name="Mycorrhizal Genomics Consortium"/>
            <person name="Kohler A."/>
            <person name="Kuo A."/>
            <person name="Nagy L.G."/>
            <person name="Floudas D."/>
            <person name="Copeland A."/>
            <person name="Barry K.W."/>
            <person name="Cichocki N."/>
            <person name="Veneault-Fourrey C."/>
            <person name="LaButti K."/>
            <person name="Lindquist E.A."/>
            <person name="Lipzen A."/>
            <person name="Lundell T."/>
            <person name="Morin E."/>
            <person name="Murat C."/>
            <person name="Riley R."/>
            <person name="Ohm R."/>
            <person name="Sun H."/>
            <person name="Tunlid A."/>
            <person name="Henrissat B."/>
            <person name="Grigoriev I.V."/>
            <person name="Hibbett D.S."/>
            <person name="Martin F."/>
        </authorList>
    </citation>
    <scope>NUCLEOTIDE SEQUENCE [LARGE SCALE GENOMIC DNA]</scope>
    <source>
        <strain evidence="8">h7</strain>
    </source>
</reference>
<feature type="transmembrane region" description="Helical" evidence="6">
    <location>
        <begin position="228"/>
        <end position="252"/>
    </location>
</feature>
<feature type="compositionally biased region" description="Basic and acidic residues" evidence="5">
    <location>
        <begin position="419"/>
        <end position="442"/>
    </location>
</feature>
<evidence type="ECO:0000256" key="4">
    <source>
        <dbReference type="ARBA" id="ARBA00023136"/>
    </source>
</evidence>
<feature type="compositionally biased region" description="Pro residues" evidence="5">
    <location>
        <begin position="78"/>
        <end position="87"/>
    </location>
</feature>
<dbReference type="PANTHER" id="PTHR13396:SF5">
    <property type="entry name" value="NEDD4 FAMILY INTERACTING PROTEIN"/>
    <property type="match status" value="1"/>
</dbReference>
<name>A0A0C3CQA8_HEBCY</name>
<organism evidence="7 8">
    <name type="scientific">Hebeloma cylindrosporum</name>
    <dbReference type="NCBI Taxonomy" id="76867"/>
    <lineage>
        <taxon>Eukaryota</taxon>
        <taxon>Fungi</taxon>
        <taxon>Dikarya</taxon>
        <taxon>Basidiomycota</taxon>
        <taxon>Agaricomycotina</taxon>
        <taxon>Agaricomycetes</taxon>
        <taxon>Agaricomycetidae</taxon>
        <taxon>Agaricales</taxon>
        <taxon>Agaricineae</taxon>
        <taxon>Hymenogastraceae</taxon>
        <taxon>Hebeloma</taxon>
    </lineage>
</organism>
<dbReference type="Proteomes" id="UP000053424">
    <property type="component" value="Unassembled WGS sequence"/>
</dbReference>
<evidence type="ECO:0000256" key="6">
    <source>
        <dbReference type="SAM" id="Phobius"/>
    </source>
</evidence>
<evidence type="ECO:0008006" key="9">
    <source>
        <dbReference type="Google" id="ProtNLM"/>
    </source>
</evidence>
<keyword evidence="4 6" id="KW-0472">Membrane</keyword>